<dbReference type="CDD" id="cd17321">
    <property type="entry name" value="MFS_MMR_MDR_like"/>
    <property type="match status" value="1"/>
</dbReference>
<dbReference type="InterPro" id="IPR004638">
    <property type="entry name" value="EmrB-like"/>
</dbReference>
<reference evidence="9 10" key="1">
    <citation type="submission" date="2020-02" db="EMBL/GenBank/DDBJ databases">
        <title>Sequencing the genomes of 1000 actinobacteria strains.</title>
        <authorList>
            <person name="Klenk H.-P."/>
        </authorList>
    </citation>
    <scope>NUCLEOTIDE SEQUENCE [LARGE SCALE GENOMIC DNA]</scope>
    <source>
        <strain evidence="9 10">DSM 19609</strain>
    </source>
</reference>
<dbReference type="PANTHER" id="PTHR42718">
    <property type="entry name" value="MAJOR FACILITATOR SUPERFAMILY MULTIDRUG TRANSPORTER MFSC"/>
    <property type="match status" value="1"/>
</dbReference>
<keyword evidence="4 7" id="KW-0812">Transmembrane</keyword>
<feature type="transmembrane region" description="Helical" evidence="7">
    <location>
        <begin position="319"/>
        <end position="339"/>
    </location>
</feature>
<evidence type="ECO:0000256" key="3">
    <source>
        <dbReference type="ARBA" id="ARBA00022475"/>
    </source>
</evidence>
<feature type="transmembrane region" description="Helical" evidence="7">
    <location>
        <begin position="20"/>
        <end position="40"/>
    </location>
</feature>
<dbReference type="Pfam" id="PF07690">
    <property type="entry name" value="MFS_1"/>
    <property type="match status" value="1"/>
</dbReference>
<evidence type="ECO:0000256" key="6">
    <source>
        <dbReference type="ARBA" id="ARBA00023136"/>
    </source>
</evidence>
<keyword evidence="6 7" id="KW-0472">Membrane</keyword>
<keyword evidence="3" id="KW-1003">Cell membrane</keyword>
<feature type="transmembrane region" description="Helical" evidence="7">
    <location>
        <begin position="212"/>
        <end position="233"/>
    </location>
</feature>
<feature type="transmembrane region" description="Helical" evidence="7">
    <location>
        <begin position="376"/>
        <end position="399"/>
    </location>
</feature>
<proteinExistence type="predicted"/>
<feature type="transmembrane region" description="Helical" evidence="7">
    <location>
        <begin position="88"/>
        <end position="107"/>
    </location>
</feature>
<gene>
    <name evidence="9" type="ORF">FB473_000380</name>
</gene>
<feature type="transmembrane region" description="Helical" evidence="7">
    <location>
        <begin position="346"/>
        <end position="364"/>
    </location>
</feature>
<dbReference type="Gene3D" id="1.20.1250.20">
    <property type="entry name" value="MFS general substrate transporter like domains"/>
    <property type="match status" value="1"/>
</dbReference>
<evidence type="ECO:0000256" key="1">
    <source>
        <dbReference type="ARBA" id="ARBA00004651"/>
    </source>
</evidence>
<keyword evidence="5 7" id="KW-1133">Transmembrane helix</keyword>
<sequence length="489" mass="51036">MTNSLHTTPAIEPLPLRRAWLVLVVVVIADVMDFIDSSIANVAGPSIRADLGGDESTLQWVLSAYTAAFAIGLVTSGRLGDILGRRRLFLVGMTAFTLASLACGLAPNVPALIVLRTIQGLAGAVMIPQGFSLVKIAFPPEHLRKALVPFGPIMGAAGVLGPILAGWLLAANPFDTQWRSIFLINVPIGVAAIVLAALFLPRHAAEDPSVRVDVIGVALLTAGSALLIVPLVQGRELGWPWWTYVMFAASLAAFALFVRSERHSAHPVLTPSLFRKRSFIVGLGVTAAFFASQTGFTLAFNLLLQLGFGWTALHTGLTLIPWALGSAVGTVLSGAILAARLGRRTLHLGLALAVIGMLGLLRTITTRGNDLNSLVVAPALLVGGLGAGMVFIPLFDYILGDATAEEVGTGSGLLNAVQQFASAIGAAALGTVFFARAGGTQHGYTTAAELVVVIVAIAFAITFLLIGLLPKHLRQRGALVEDVNPATLG</sequence>
<evidence type="ECO:0000256" key="7">
    <source>
        <dbReference type="SAM" id="Phobius"/>
    </source>
</evidence>
<feature type="domain" description="Major facilitator superfamily (MFS) profile" evidence="8">
    <location>
        <begin position="22"/>
        <end position="474"/>
    </location>
</feature>
<dbReference type="NCBIfam" id="TIGR00711">
    <property type="entry name" value="efflux_EmrB"/>
    <property type="match status" value="1"/>
</dbReference>
<dbReference type="InterPro" id="IPR020846">
    <property type="entry name" value="MFS_dom"/>
</dbReference>
<evidence type="ECO:0000256" key="4">
    <source>
        <dbReference type="ARBA" id="ARBA00022692"/>
    </source>
</evidence>
<dbReference type="EMBL" id="JAAMOZ010000001">
    <property type="protein sequence ID" value="NIH55735.1"/>
    <property type="molecule type" value="Genomic_DNA"/>
</dbReference>
<feature type="transmembrane region" description="Helical" evidence="7">
    <location>
        <begin position="146"/>
        <end position="169"/>
    </location>
</feature>
<feature type="transmembrane region" description="Helical" evidence="7">
    <location>
        <begin position="450"/>
        <end position="469"/>
    </location>
</feature>
<feature type="transmembrane region" description="Helical" evidence="7">
    <location>
        <begin position="181"/>
        <end position="200"/>
    </location>
</feature>
<comment type="caution">
    <text evidence="9">The sequence shown here is derived from an EMBL/GenBank/DDBJ whole genome shotgun (WGS) entry which is preliminary data.</text>
</comment>
<evidence type="ECO:0000256" key="5">
    <source>
        <dbReference type="ARBA" id="ARBA00022989"/>
    </source>
</evidence>
<feature type="transmembrane region" description="Helical" evidence="7">
    <location>
        <begin position="420"/>
        <end position="438"/>
    </location>
</feature>
<feature type="transmembrane region" description="Helical" evidence="7">
    <location>
        <begin position="279"/>
        <end position="299"/>
    </location>
</feature>
<name>A0ABX0SCJ0_9ACTN</name>
<dbReference type="InterPro" id="IPR036259">
    <property type="entry name" value="MFS_trans_sf"/>
</dbReference>
<dbReference type="PANTHER" id="PTHR42718:SF39">
    <property type="entry name" value="ACTINORHODIN TRANSPORTER-RELATED"/>
    <property type="match status" value="1"/>
</dbReference>
<feature type="transmembrane region" description="Helical" evidence="7">
    <location>
        <begin position="239"/>
        <end position="258"/>
    </location>
</feature>
<dbReference type="SUPFAM" id="SSF103473">
    <property type="entry name" value="MFS general substrate transporter"/>
    <property type="match status" value="1"/>
</dbReference>
<dbReference type="Gene3D" id="1.20.1720.10">
    <property type="entry name" value="Multidrug resistance protein D"/>
    <property type="match status" value="1"/>
</dbReference>
<feature type="transmembrane region" description="Helical" evidence="7">
    <location>
        <begin position="113"/>
        <end position="134"/>
    </location>
</feature>
<keyword evidence="10" id="KW-1185">Reference proteome</keyword>
<evidence type="ECO:0000313" key="9">
    <source>
        <dbReference type="EMBL" id="NIH55735.1"/>
    </source>
</evidence>
<accession>A0ABX0SCJ0</accession>
<dbReference type="RefSeq" id="WP_208390401.1">
    <property type="nucleotide sequence ID" value="NZ_BAAAOO010000017.1"/>
</dbReference>
<dbReference type="PROSITE" id="PS50850">
    <property type="entry name" value="MFS"/>
    <property type="match status" value="1"/>
</dbReference>
<organism evidence="9 10">
    <name type="scientific">Brooklawnia cerclae</name>
    <dbReference type="NCBI Taxonomy" id="349934"/>
    <lineage>
        <taxon>Bacteria</taxon>
        <taxon>Bacillati</taxon>
        <taxon>Actinomycetota</taxon>
        <taxon>Actinomycetes</taxon>
        <taxon>Propionibacteriales</taxon>
        <taxon>Propionibacteriaceae</taxon>
        <taxon>Brooklawnia</taxon>
    </lineage>
</organism>
<dbReference type="Proteomes" id="UP000749311">
    <property type="component" value="Unassembled WGS sequence"/>
</dbReference>
<keyword evidence="2" id="KW-0813">Transport</keyword>
<feature type="transmembrane region" description="Helical" evidence="7">
    <location>
        <begin position="60"/>
        <end position="76"/>
    </location>
</feature>
<evidence type="ECO:0000256" key="2">
    <source>
        <dbReference type="ARBA" id="ARBA00022448"/>
    </source>
</evidence>
<dbReference type="InterPro" id="IPR011701">
    <property type="entry name" value="MFS"/>
</dbReference>
<protein>
    <submittedName>
        <fullName evidence="9">EmrB/QacA subfamily drug resistance transporter</fullName>
    </submittedName>
</protein>
<evidence type="ECO:0000259" key="8">
    <source>
        <dbReference type="PROSITE" id="PS50850"/>
    </source>
</evidence>
<evidence type="ECO:0000313" key="10">
    <source>
        <dbReference type="Proteomes" id="UP000749311"/>
    </source>
</evidence>
<comment type="subcellular location">
    <subcellularLocation>
        <location evidence="1">Cell membrane</location>
        <topology evidence="1">Multi-pass membrane protein</topology>
    </subcellularLocation>
</comment>